<dbReference type="InterPro" id="IPR036388">
    <property type="entry name" value="WH-like_DNA-bd_sf"/>
</dbReference>
<dbReference type="Pfam" id="PF03466">
    <property type="entry name" value="LysR_substrate"/>
    <property type="match status" value="1"/>
</dbReference>
<sequence>MTLEQLRIFVAVAEREHVTGAARDINLTQSAVSAAIAALEARYATRLFDRVGRRIELTQAGRLFLTEARAVLARAAAAETVLMDLAGLARGVLSLAASQTVANYWLPPVMHRFRSLHPGIALDLTIGNTEQVAALVRDGETDLGFVEGEVDEPALAIHAIAEDDLVLVVAPDHPWAGRGAVDLPAFPETLWVLREPGSGTRAMFESALRAVGVAPERLEVALQLPSNEAVRSAVEAGAGATVISGLVSAPSVRAGLLVRLDAALPKRRFLALCHKERYTTKAGQALLGLIGYRPDTGTVSSV</sequence>
<evidence type="ECO:0000313" key="6">
    <source>
        <dbReference type="EMBL" id="GEO40786.1"/>
    </source>
</evidence>
<dbReference type="Gene3D" id="3.40.190.290">
    <property type="match status" value="1"/>
</dbReference>
<dbReference type="InterPro" id="IPR000847">
    <property type="entry name" value="LysR_HTH_N"/>
</dbReference>
<dbReference type="FunFam" id="1.10.10.10:FF:000001">
    <property type="entry name" value="LysR family transcriptional regulator"/>
    <property type="match status" value="1"/>
</dbReference>
<keyword evidence="2" id="KW-0805">Transcription regulation</keyword>
<evidence type="ECO:0000256" key="4">
    <source>
        <dbReference type="ARBA" id="ARBA00023163"/>
    </source>
</evidence>
<dbReference type="AlphaFoldDB" id="A0A512DWH1"/>
<organism evidence="6 7">
    <name type="scientific">Skermanella aerolata</name>
    <dbReference type="NCBI Taxonomy" id="393310"/>
    <lineage>
        <taxon>Bacteria</taxon>
        <taxon>Pseudomonadati</taxon>
        <taxon>Pseudomonadota</taxon>
        <taxon>Alphaproteobacteria</taxon>
        <taxon>Rhodospirillales</taxon>
        <taxon>Azospirillaceae</taxon>
        <taxon>Skermanella</taxon>
    </lineage>
</organism>
<comment type="caution">
    <text evidence="6">The sequence shown here is derived from an EMBL/GenBank/DDBJ whole genome shotgun (WGS) entry which is preliminary data.</text>
</comment>
<evidence type="ECO:0000259" key="5">
    <source>
        <dbReference type="PROSITE" id="PS50931"/>
    </source>
</evidence>
<dbReference type="Gene3D" id="1.10.10.10">
    <property type="entry name" value="Winged helix-like DNA-binding domain superfamily/Winged helix DNA-binding domain"/>
    <property type="match status" value="1"/>
</dbReference>
<dbReference type="Pfam" id="PF00126">
    <property type="entry name" value="HTH_1"/>
    <property type="match status" value="1"/>
</dbReference>
<evidence type="ECO:0000256" key="3">
    <source>
        <dbReference type="ARBA" id="ARBA00023125"/>
    </source>
</evidence>
<feature type="domain" description="HTH lysR-type" evidence="5">
    <location>
        <begin position="1"/>
        <end position="58"/>
    </location>
</feature>
<dbReference type="InterPro" id="IPR036390">
    <property type="entry name" value="WH_DNA-bd_sf"/>
</dbReference>
<dbReference type="InterPro" id="IPR005119">
    <property type="entry name" value="LysR_subst-bd"/>
</dbReference>
<keyword evidence="3" id="KW-0238">DNA-binding</keyword>
<dbReference type="PANTHER" id="PTHR30126:SF39">
    <property type="entry name" value="HTH-TYPE TRANSCRIPTIONAL REGULATOR CYSL"/>
    <property type="match status" value="1"/>
</dbReference>
<dbReference type="Proteomes" id="UP000321523">
    <property type="component" value="Unassembled WGS sequence"/>
</dbReference>
<keyword evidence="7" id="KW-1185">Reference proteome</keyword>
<dbReference type="GO" id="GO:0000976">
    <property type="term" value="F:transcription cis-regulatory region binding"/>
    <property type="evidence" value="ECO:0007669"/>
    <property type="project" value="TreeGrafter"/>
</dbReference>
<dbReference type="PANTHER" id="PTHR30126">
    <property type="entry name" value="HTH-TYPE TRANSCRIPTIONAL REGULATOR"/>
    <property type="match status" value="1"/>
</dbReference>
<evidence type="ECO:0000256" key="1">
    <source>
        <dbReference type="ARBA" id="ARBA00009437"/>
    </source>
</evidence>
<reference evidence="6 7" key="1">
    <citation type="submission" date="2019-07" db="EMBL/GenBank/DDBJ databases">
        <title>Whole genome shotgun sequence of Skermanella aerolata NBRC 106429.</title>
        <authorList>
            <person name="Hosoyama A."/>
            <person name="Uohara A."/>
            <person name="Ohji S."/>
            <person name="Ichikawa N."/>
        </authorList>
    </citation>
    <scope>NUCLEOTIDE SEQUENCE [LARGE SCALE GENOMIC DNA]</scope>
    <source>
        <strain evidence="6 7">NBRC 106429</strain>
    </source>
</reference>
<dbReference type="RefSeq" id="WP_044428747.1">
    <property type="nucleotide sequence ID" value="NZ_BJYZ01000023.1"/>
</dbReference>
<dbReference type="SUPFAM" id="SSF46785">
    <property type="entry name" value="Winged helix' DNA-binding domain"/>
    <property type="match status" value="1"/>
</dbReference>
<comment type="similarity">
    <text evidence="1">Belongs to the LysR transcriptional regulatory family.</text>
</comment>
<dbReference type="SUPFAM" id="SSF53850">
    <property type="entry name" value="Periplasmic binding protein-like II"/>
    <property type="match status" value="1"/>
</dbReference>
<accession>A0A512DWH1</accession>
<dbReference type="CDD" id="cd08420">
    <property type="entry name" value="PBP2_CysL_like"/>
    <property type="match status" value="1"/>
</dbReference>
<gene>
    <name evidence="6" type="ORF">SAE02_49340</name>
</gene>
<dbReference type="PRINTS" id="PR00039">
    <property type="entry name" value="HTHLYSR"/>
</dbReference>
<dbReference type="PROSITE" id="PS50931">
    <property type="entry name" value="HTH_LYSR"/>
    <property type="match status" value="1"/>
</dbReference>
<name>A0A512DWH1_9PROT</name>
<keyword evidence="4" id="KW-0804">Transcription</keyword>
<dbReference type="EMBL" id="BJYZ01000023">
    <property type="protein sequence ID" value="GEO40786.1"/>
    <property type="molecule type" value="Genomic_DNA"/>
</dbReference>
<proteinExistence type="inferred from homology"/>
<protein>
    <submittedName>
        <fullName evidence="6">LysR family transcriptional regulator</fullName>
    </submittedName>
</protein>
<dbReference type="GO" id="GO:0003700">
    <property type="term" value="F:DNA-binding transcription factor activity"/>
    <property type="evidence" value="ECO:0007669"/>
    <property type="project" value="InterPro"/>
</dbReference>
<dbReference type="OrthoDB" id="9808620at2"/>
<evidence type="ECO:0000313" key="7">
    <source>
        <dbReference type="Proteomes" id="UP000321523"/>
    </source>
</evidence>
<evidence type="ECO:0000256" key="2">
    <source>
        <dbReference type="ARBA" id="ARBA00023015"/>
    </source>
</evidence>